<dbReference type="SUPFAM" id="SSF160515">
    <property type="entry name" value="YueI-like"/>
    <property type="match status" value="1"/>
</dbReference>
<comment type="caution">
    <text evidence="1">The sequence shown here is derived from an EMBL/GenBank/DDBJ whole genome shotgun (WGS) entry which is preliminary data.</text>
</comment>
<name>R3WQA0_9ENTE</name>
<proteinExistence type="predicted"/>
<dbReference type="AlphaFoldDB" id="R3WQA0"/>
<dbReference type="InterPro" id="IPR029064">
    <property type="entry name" value="Ribosomal_eL30-like_sf"/>
</dbReference>
<evidence type="ECO:0000313" key="1">
    <source>
        <dbReference type="EMBL" id="EOL43980.1"/>
    </source>
</evidence>
<dbReference type="PATRIC" id="fig|1158610.3.peg.1597"/>
<keyword evidence="2" id="KW-1185">Reference proteome</keyword>
<dbReference type="OrthoDB" id="9803238at2"/>
<dbReference type="HOGENOM" id="CLU_2069497_0_0_9"/>
<reference evidence="1 2" key="1">
    <citation type="submission" date="2013-02" db="EMBL/GenBank/DDBJ databases">
        <title>The Genome Sequence of Enterococcus phoeniculicola BAA-412.</title>
        <authorList>
            <consortium name="The Broad Institute Genome Sequencing Platform"/>
            <consortium name="The Broad Institute Genome Sequencing Center for Infectious Disease"/>
            <person name="Earl A.M."/>
            <person name="Gilmore M.S."/>
            <person name="Lebreton F."/>
            <person name="Walker B."/>
            <person name="Young S.K."/>
            <person name="Zeng Q."/>
            <person name="Gargeya S."/>
            <person name="Fitzgerald M."/>
            <person name="Haas B."/>
            <person name="Abouelleil A."/>
            <person name="Alvarado L."/>
            <person name="Arachchi H.M."/>
            <person name="Berlin A.M."/>
            <person name="Chapman S.B."/>
            <person name="Dewar J."/>
            <person name="Goldberg J."/>
            <person name="Griggs A."/>
            <person name="Gujja S."/>
            <person name="Hansen M."/>
            <person name="Howarth C."/>
            <person name="Imamovic A."/>
            <person name="Larimer J."/>
            <person name="McCowan C."/>
            <person name="Murphy C."/>
            <person name="Neiman D."/>
            <person name="Pearson M."/>
            <person name="Priest M."/>
            <person name="Roberts A."/>
            <person name="Saif S."/>
            <person name="Shea T."/>
            <person name="Sisk P."/>
            <person name="Sykes S."/>
            <person name="Wortman J."/>
            <person name="Nusbaum C."/>
            <person name="Birren B."/>
        </authorList>
    </citation>
    <scope>NUCLEOTIDE SEQUENCE [LARGE SCALE GENOMIC DNA]</scope>
    <source>
        <strain evidence="1 2">ATCC BAA-412</strain>
    </source>
</reference>
<dbReference type="STRING" id="154621.RV11_GL000235"/>
<dbReference type="Pfam" id="PF07997">
    <property type="entry name" value="DUF1694"/>
    <property type="match status" value="1"/>
</dbReference>
<protein>
    <submittedName>
        <fullName evidence="1">Uncharacterized protein</fullName>
    </submittedName>
</protein>
<dbReference type="RefSeq" id="WP_010768273.1">
    <property type="nucleotide sequence ID" value="NZ_ASWE01000003.1"/>
</dbReference>
<dbReference type="InterPro" id="IPR012543">
    <property type="entry name" value="DUF1694"/>
</dbReference>
<sequence>MNAIQKYLMEQAHRTDNVLDEKALLLGCESTNVVHFVTYKELRNNFPAHVKAVKEMAKSKKVKLIINGNLSDTMIERFMRIALHLKKTFSVVVMDGFVALDNQAKNSKDIALVLAHHEE</sequence>
<dbReference type="Proteomes" id="UP000013785">
    <property type="component" value="Unassembled WGS sequence"/>
</dbReference>
<organism evidence="1 2">
    <name type="scientific">Enterococcus phoeniculicola ATCC BAA-412</name>
    <dbReference type="NCBI Taxonomy" id="1158610"/>
    <lineage>
        <taxon>Bacteria</taxon>
        <taxon>Bacillati</taxon>
        <taxon>Bacillota</taxon>
        <taxon>Bacilli</taxon>
        <taxon>Lactobacillales</taxon>
        <taxon>Enterococcaceae</taxon>
        <taxon>Enterococcus</taxon>
    </lineage>
</organism>
<gene>
    <name evidence="1" type="ORF">UC3_01610</name>
</gene>
<accession>R3WQA0</accession>
<dbReference type="eggNOG" id="ENOG5032GG8">
    <property type="taxonomic scope" value="Bacteria"/>
</dbReference>
<dbReference type="Gene3D" id="3.30.1330.30">
    <property type="match status" value="1"/>
</dbReference>
<evidence type="ECO:0000313" key="2">
    <source>
        <dbReference type="Proteomes" id="UP000013785"/>
    </source>
</evidence>
<dbReference type="EMBL" id="AJAT01000014">
    <property type="protein sequence ID" value="EOL43980.1"/>
    <property type="molecule type" value="Genomic_DNA"/>
</dbReference>